<dbReference type="OrthoDB" id="8479870at2"/>
<dbReference type="PROSITE" id="PS50931">
    <property type="entry name" value="HTH_LYSR"/>
    <property type="match status" value="1"/>
</dbReference>
<keyword evidence="4" id="KW-0804">Transcription</keyword>
<sequence length="325" mass="36107">MNLTQLTVFREVMETGSISQTAKKLNRTQPAISLALKNLEKSLGLMLFERKGRRLVPVPEAHYLLAETTGILDRLASISNTMEGLIKGHAGSLNIATMPGPSAFLFPRFISQSVGENPEIRITLSARSSPQIMELAGSQNIDFGFADFEHSTGKKPQYSAELIRADCFCALDRDHPLSSRQSLTLSDLDGTPMGGLHPSHPFQRKIRQEFENVAAEYNPTVTCQYFLPLIPFVSSGQCCSIVDPLTVATERELNFSNGKVVFLPFTKPLRYEYAILEPNHRSPSQLALQTKAGWKAEVLRMLDGVKANPLSFWIDEEGTEHNRSL</sequence>
<dbReference type="PANTHER" id="PTHR30427">
    <property type="entry name" value="TRANSCRIPTIONAL ACTIVATOR PROTEIN LYSR"/>
    <property type="match status" value="1"/>
</dbReference>
<dbReference type="Proteomes" id="UP000193778">
    <property type="component" value="Unassembled WGS sequence"/>
</dbReference>
<dbReference type="GO" id="GO:0043565">
    <property type="term" value="F:sequence-specific DNA binding"/>
    <property type="evidence" value="ECO:0007669"/>
    <property type="project" value="TreeGrafter"/>
</dbReference>
<dbReference type="GO" id="GO:0010628">
    <property type="term" value="P:positive regulation of gene expression"/>
    <property type="evidence" value="ECO:0007669"/>
    <property type="project" value="TreeGrafter"/>
</dbReference>
<keyword evidence="2" id="KW-0805">Transcription regulation</keyword>
<name>A0A1X6Z3A0_9RHOB</name>
<evidence type="ECO:0000256" key="2">
    <source>
        <dbReference type="ARBA" id="ARBA00023015"/>
    </source>
</evidence>
<dbReference type="InterPro" id="IPR000847">
    <property type="entry name" value="LysR_HTH_N"/>
</dbReference>
<dbReference type="EMBL" id="FWFP01000004">
    <property type="protein sequence ID" value="SLN39601.1"/>
    <property type="molecule type" value="Genomic_DNA"/>
</dbReference>
<dbReference type="Pfam" id="PF00126">
    <property type="entry name" value="HTH_1"/>
    <property type="match status" value="1"/>
</dbReference>
<protein>
    <submittedName>
        <fullName evidence="6">HTH-type transcriptional regulator GbpR</fullName>
    </submittedName>
</protein>
<evidence type="ECO:0000259" key="5">
    <source>
        <dbReference type="PROSITE" id="PS50931"/>
    </source>
</evidence>
<dbReference type="RefSeq" id="WP_085822299.1">
    <property type="nucleotide sequence ID" value="NZ_FWFP01000004.1"/>
</dbReference>
<feature type="domain" description="HTH lysR-type" evidence="5">
    <location>
        <begin position="1"/>
        <end position="58"/>
    </location>
</feature>
<comment type="similarity">
    <text evidence="1">Belongs to the LysR transcriptional regulatory family.</text>
</comment>
<dbReference type="GO" id="GO:0003700">
    <property type="term" value="F:DNA-binding transcription factor activity"/>
    <property type="evidence" value="ECO:0007669"/>
    <property type="project" value="InterPro"/>
</dbReference>
<dbReference type="AlphaFoldDB" id="A0A1X6Z3A0"/>
<dbReference type="InterPro" id="IPR036388">
    <property type="entry name" value="WH-like_DNA-bd_sf"/>
</dbReference>
<reference evidence="7" key="1">
    <citation type="submission" date="2017-03" db="EMBL/GenBank/DDBJ databases">
        <authorList>
            <person name="Rodrigo-Torres L."/>
            <person name="Arahal R.D."/>
            <person name="Lucena T."/>
        </authorList>
    </citation>
    <scope>NUCLEOTIDE SEQUENCE [LARGE SCALE GENOMIC DNA]</scope>
    <source>
        <strain evidence="7">CECT 8411</strain>
    </source>
</reference>
<evidence type="ECO:0000256" key="1">
    <source>
        <dbReference type="ARBA" id="ARBA00009437"/>
    </source>
</evidence>
<dbReference type="PANTHER" id="PTHR30427:SF1">
    <property type="entry name" value="TRANSCRIPTIONAL ACTIVATOR PROTEIN LYSR"/>
    <property type="match status" value="1"/>
</dbReference>
<dbReference type="InterPro" id="IPR005119">
    <property type="entry name" value="LysR_subst-bd"/>
</dbReference>
<evidence type="ECO:0000313" key="6">
    <source>
        <dbReference type="EMBL" id="SLN39601.1"/>
    </source>
</evidence>
<evidence type="ECO:0000256" key="3">
    <source>
        <dbReference type="ARBA" id="ARBA00023125"/>
    </source>
</evidence>
<evidence type="ECO:0000256" key="4">
    <source>
        <dbReference type="ARBA" id="ARBA00023163"/>
    </source>
</evidence>
<dbReference type="InterPro" id="IPR036390">
    <property type="entry name" value="WH_DNA-bd_sf"/>
</dbReference>
<evidence type="ECO:0000313" key="7">
    <source>
        <dbReference type="Proteomes" id="UP000193778"/>
    </source>
</evidence>
<dbReference type="Gene3D" id="3.40.190.10">
    <property type="entry name" value="Periplasmic binding protein-like II"/>
    <property type="match status" value="2"/>
</dbReference>
<keyword evidence="3" id="KW-0238">DNA-binding</keyword>
<gene>
    <name evidence="6" type="primary">gbpR_2</name>
    <name evidence="6" type="ORF">RUM8411_01774</name>
</gene>
<accession>A0A1X6Z3A0</accession>
<organism evidence="6 7">
    <name type="scientific">Ruegeria meonggei</name>
    <dbReference type="NCBI Taxonomy" id="1446476"/>
    <lineage>
        <taxon>Bacteria</taxon>
        <taxon>Pseudomonadati</taxon>
        <taxon>Pseudomonadota</taxon>
        <taxon>Alphaproteobacteria</taxon>
        <taxon>Rhodobacterales</taxon>
        <taxon>Roseobacteraceae</taxon>
        <taxon>Ruegeria</taxon>
    </lineage>
</organism>
<proteinExistence type="inferred from homology"/>
<dbReference type="Gene3D" id="1.10.10.10">
    <property type="entry name" value="Winged helix-like DNA-binding domain superfamily/Winged helix DNA-binding domain"/>
    <property type="match status" value="1"/>
</dbReference>
<dbReference type="PRINTS" id="PR00039">
    <property type="entry name" value="HTHLYSR"/>
</dbReference>
<keyword evidence="7" id="KW-1185">Reference proteome</keyword>
<dbReference type="SUPFAM" id="SSF53850">
    <property type="entry name" value="Periplasmic binding protein-like II"/>
    <property type="match status" value="1"/>
</dbReference>
<dbReference type="SUPFAM" id="SSF46785">
    <property type="entry name" value="Winged helix' DNA-binding domain"/>
    <property type="match status" value="1"/>
</dbReference>
<dbReference type="Pfam" id="PF03466">
    <property type="entry name" value="LysR_substrate"/>
    <property type="match status" value="1"/>
</dbReference>